<dbReference type="InterPro" id="IPR032675">
    <property type="entry name" value="LRR_dom_sf"/>
</dbReference>
<dbReference type="SUPFAM" id="SSF52058">
    <property type="entry name" value="L domain-like"/>
    <property type="match status" value="1"/>
</dbReference>
<comment type="caution">
    <text evidence="1">The sequence shown here is derived from an EMBL/GenBank/DDBJ whole genome shotgun (WGS) entry which is preliminary data.</text>
</comment>
<dbReference type="Proteomes" id="UP000285236">
    <property type="component" value="Unassembled WGS sequence"/>
</dbReference>
<dbReference type="Gene3D" id="3.80.10.10">
    <property type="entry name" value="Ribonuclease Inhibitor"/>
    <property type="match status" value="1"/>
</dbReference>
<proteinExistence type="predicted"/>
<evidence type="ECO:0008006" key="3">
    <source>
        <dbReference type="Google" id="ProtNLM"/>
    </source>
</evidence>
<accession>A0AA92TPF5</accession>
<reference evidence="1 2" key="1">
    <citation type="submission" date="2018-08" db="EMBL/GenBank/DDBJ databases">
        <title>A genome reference for cultivated species of the human gut microbiota.</title>
        <authorList>
            <person name="Zou Y."/>
            <person name="Xue W."/>
            <person name="Luo G."/>
        </authorList>
    </citation>
    <scope>NUCLEOTIDE SEQUENCE [LARGE SCALE GENOMIC DNA]</scope>
    <source>
        <strain evidence="1 2">AF15-25</strain>
    </source>
</reference>
<organism evidence="1 2">
    <name type="scientific">Segatella copri</name>
    <dbReference type="NCBI Taxonomy" id="165179"/>
    <lineage>
        <taxon>Bacteria</taxon>
        <taxon>Pseudomonadati</taxon>
        <taxon>Bacteroidota</taxon>
        <taxon>Bacteroidia</taxon>
        <taxon>Bacteroidales</taxon>
        <taxon>Prevotellaceae</taxon>
        <taxon>Segatella</taxon>
    </lineage>
</organism>
<evidence type="ECO:0000313" key="2">
    <source>
        <dbReference type="Proteomes" id="UP000285236"/>
    </source>
</evidence>
<name>A0AA92TPF5_9BACT</name>
<sequence length="307" mass="35968">MNMWYKEKYRIVTENPYNKEKLNGLGLVIYSEWKDSFVNIIQKNEIKHLFLNYSLGWKCSDYTFLRYIKPIETLEIIDTHSVGIKNVEQQHELVTLCLNLPNANDIDYHAFYHLKNVFCYGDKRNDSLFSCNSIEKLYIDDFKIGDKHCIGNLKNLKDLTIANSNITSLSFAKELLQLKSLTILNCKKVQSFSDISFLRNLIRIEIRGVKNLHDINFLANSKNIEVVIIETDKLASIKSLAGLKRIKALALFGKNFLIEDMDLTPIYNLEQLSMLDIPNRKCYPVKINCYWNWDDYGKIRKIWLTEK</sequence>
<dbReference type="EMBL" id="QRYP01000089">
    <property type="protein sequence ID" value="RGU88889.1"/>
    <property type="molecule type" value="Genomic_DNA"/>
</dbReference>
<protein>
    <recommendedName>
        <fullName evidence="3">Leucine-rich repeat domain-containing protein</fullName>
    </recommendedName>
</protein>
<dbReference type="AlphaFoldDB" id="A0AA92TPF5"/>
<evidence type="ECO:0000313" key="1">
    <source>
        <dbReference type="EMBL" id="RGU88889.1"/>
    </source>
</evidence>
<gene>
    <name evidence="1" type="ORF">DWW35_15490</name>
</gene>